<dbReference type="CDD" id="cd00180">
    <property type="entry name" value="PKc"/>
    <property type="match status" value="1"/>
</dbReference>
<dbReference type="InterPro" id="IPR008271">
    <property type="entry name" value="Ser/Thr_kinase_AS"/>
</dbReference>
<dbReference type="Gene3D" id="3.30.200.20">
    <property type="entry name" value="Phosphorylase Kinase, domain 1"/>
    <property type="match status" value="1"/>
</dbReference>
<organism evidence="3 4">
    <name type="scientific">Lophiostoma macrostomum CBS 122681</name>
    <dbReference type="NCBI Taxonomy" id="1314788"/>
    <lineage>
        <taxon>Eukaryota</taxon>
        <taxon>Fungi</taxon>
        <taxon>Dikarya</taxon>
        <taxon>Ascomycota</taxon>
        <taxon>Pezizomycotina</taxon>
        <taxon>Dothideomycetes</taxon>
        <taxon>Pleosporomycetidae</taxon>
        <taxon>Pleosporales</taxon>
        <taxon>Lophiostomataceae</taxon>
        <taxon>Lophiostoma</taxon>
    </lineage>
</organism>
<keyword evidence="4" id="KW-1185">Reference proteome</keyword>
<evidence type="ECO:0000313" key="4">
    <source>
        <dbReference type="Proteomes" id="UP000799324"/>
    </source>
</evidence>
<sequence length="447" mass="50346">MSERDIPTNSLPFAPETRGQYNTADSVKGVNESSHGWGGWGGWRFLSQDARKDNGKQSVDSMTPSTFYTATPGYEVGFGTPGRINPGSAYGRVLQEHKLLEAKEIEINWSGRGQHVDFGINEIIPLETERTIGHSATALVESVRCRRIRLARKSIRCNRHAKPEDLVKEVAYLHKLRHPHIVQLVGTYLQKKTFAILLYPVASGNLQNYLDKLEISQSRDMLADLARFFFCLTHGLRYMHEQGIRHMDIKPSNILVHHREAMSFGGVRSILFTDFGISKTFTEEDGSQTAGPAALTKRWCSPEVAAQEPRGRAADVFSLGCVFATMYSVLVNAPLADFEGVREESGAGDAFHLAILQVHNWLDNLPSERTIINTWYSRRSMVELLKGMMARNPKGRPPASAVAHRLENDENAFEAWRRGKDMWRCCRESPESYRVAEEDEMNALAHE</sequence>
<dbReference type="Pfam" id="PF00069">
    <property type="entry name" value="Pkinase"/>
    <property type="match status" value="1"/>
</dbReference>
<dbReference type="OrthoDB" id="4062651at2759"/>
<dbReference type="PROSITE" id="PS00108">
    <property type="entry name" value="PROTEIN_KINASE_ST"/>
    <property type="match status" value="1"/>
</dbReference>
<protein>
    <submittedName>
        <fullName evidence="3">Kinase-like protein</fullName>
    </submittedName>
</protein>
<dbReference type="InterPro" id="IPR011009">
    <property type="entry name" value="Kinase-like_dom_sf"/>
</dbReference>
<evidence type="ECO:0000256" key="1">
    <source>
        <dbReference type="SAM" id="MobiDB-lite"/>
    </source>
</evidence>
<keyword evidence="3" id="KW-0418">Kinase</keyword>
<dbReference type="PANTHER" id="PTHR44167:SF30">
    <property type="entry name" value="PHOSPHORYLASE KINASE"/>
    <property type="match status" value="1"/>
</dbReference>
<dbReference type="SMART" id="SM00220">
    <property type="entry name" value="S_TKc"/>
    <property type="match status" value="1"/>
</dbReference>
<keyword evidence="3" id="KW-0808">Transferase</keyword>
<dbReference type="SUPFAM" id="SSF56112">
    <property type="entry name" value="Protein kinase-like (PK-like)"/>
    <property type="match status" value="1"/>
</dbReference>
<dbReference type="EMBL" id="MU004357">
    <property type="protein sequence ID" value="KAF2654851.1"/>
    <property type="molecule type" value="Genomic_DNA"/>
</dbReference>
<dbReference type="InterPro" id="IPR000719">
    <property type="entry name" value="Prot_kinase_dom"/>
</dbReference>
<feature type="region of interest" description="Disordered" evidence="1">
    <location>
        <begin position="1"/>
        <end position="28"/>
    </location>
</feature>
<dbReference type="GO" id="GO:0005524">
    <property type="term" value="F:ATP binding"/>
    <property type="evidence" value="ECO:0007669"/>
    <property type="project" value="InterPro"/>
</dbReference>
<proteinExistence type="predicted"/>
<dbReference type="GO" id="GO:0044773">
    <property type="term" value="P:mitotic DNA damage checkpoint signaling"/>
    <property type="evidence" value="ECO:0007669"/>
    <property type="project" value="TreeGrafter"/>
</dbReference>
<dbReference type="Gene3D" id="1.10.510.10">
    <property type="entry name" value="Transferase(Phosphotransferase) domain 1"/>
    <property type="match status" value="1"/>
</dbReference>
<evidence type="ECO:0000313" key="3">
    <source>
        <dbReference type="EMBL" id="KAF2654851.1"/>
    </source>
</evidence>
<dbReference type="PANTHER" id="PTHR44167">
    <property type="entry name" value="OVARIAN-SPECIFIC SERINE/THREONINE-PROTEIN KINASE LOK-RELATED"/>
    <property type="match status" value="1"/>
</dbReference>
<feature type="domain" description="Protein kinase" evidence="2">
    <location>
        <begin position="126"/>
        <end position="413"/>
    </location>
</feature>
<gene>
    <name evidence="3" type="ORF">K491DRAFT_693400</name>
</gene>
<dbReference type="GO" id="GO:0004674">
    <property type="term" value="F:protein serine/threonine kinase activity"/>
    <property type="evidence" value="ECO:0007669"/>
    <property type="project" value="TreeGrafter"/>
</dbReference>
<dbReference type="AlphaFoldDB" id="A0A6A6T6L3"/>
<dbReference type="GO" id="GO:0005634">
    <property type="term" value="C:nucleus"/>
    <property type="evidence" value="ECO:0007669"/>
    <property type="project" value="TreeGrafter"/>
</dbReference>
<dbReference type="PROSITE" id="PS50011">
    <property type="entry name" value="PROTEIN_KINASE_DOM"/>
    <property type="match status" value="1"/>
</dbReference>
<name>A0A6A6T6L3_9PLEO</name>
<dbReference type="Proteomes" id="UP000799324">
    <property type="component" value="Unassembled WGS sequence"/>
</dbReference>
<accession>A0A6A6T6L3</accession>
<evidence type="ECO:0000259" key="2">
    <source>
        <dbReference type="PROSITE" id="PS50011"/>
    </source>
</evidence>
<reference evidence="3" key="1">
    <citation type="journal article" date="2020" name="Stud. Mycol.">
        <title>101 Dothideomycetes genomes: a test case for predicting lifestyles and emergence of pathogens.</title>
        <authorList>
            <person name="Haridas S."/>
            <person name="Albert R."/>
            <person name="Binder M."/>
            <person name="Bloem J."/>
            <person name="Labutti K."/>
            <person name="Salamov A."/>
            <person name="Andreopoulos B."/>
            <person name="Baker S."/>
            <person name="Barry K."/>
            <person name="Bills G."/>
            <person name="Bluhm B."/>
            <person name="Cannon C."/>
            <person name="Castanera R."/>
            <person name="Culley D."/>
            <person name="Daum C."/>
            <person name="Ezra D."/>
            <person name="Gonzalez J."/>
            <person name="Henrissat B."/>
            <person name="Kuo A."/>
            <person name="Liang C."/>
            <person name="Lipzen A."/>
            <person name="Lutzoni F."/>
            <person name="Magnuson J."/>
            <person name="Mondo S."/>
            <person name="Nolan M."/>
            <person name="Ohm R."/>
            <person name="Pangilinan J."/>
            <person name="Park H.-J."/>
            <person name="Ramirez L."/>
            <person name="Alfaro M."/>
            <person name="Sun H."/>
            <person name="Tritt A."/>
            <person name="Yoshinaga Y."/>
            <person name="Zwiers L.-H."/>
            <person name="Turgeon B."/>
            <person name="Goodwin S."/>
            <person name="Spatafora J."/>
            <person name="Crous P."/>
            <person name="Grigoriev I."/>
        </authorList>
    </citation>
    <scope>NUCLEOTIDE SEQUENCE</scope>
    <source>
        <strain evidence="3">CBS 122681</strain>
    </source>
</reference>